<gene>
    <name evidence="1" type="primary">jg17358</name>
    <name evidence="1" type="ORF">PAEG_LOCUS16954</name>
</gene>
<dbReference type="AlphaFoldDB" id="A0A8S4RPT1"/>
<dbReference type="Proteomes" id="UP000838756">
    <property type="component" value="Unassembled WGS sequence"/>
</dbReference>
<dbReference type="OrthoDB" id="409048at2759"/>
<evidence type="ECO:0000313" key="2">
    <source>
        <dbReference type="Proteomes" id="UP000838756"/>
    </source>
</evidence>
<proteinExistence type="predicted"/>
<comment type="caution">
    <text evidence="1">The sequence shown here is derived from an EMBL/GenBank/DDBJ whole genome shotgun (WGS) entry which is preliminary data.</text>
</comment>
<sequence length="90" mass="10210">MESYPGTDNRSLGNLRVYICLVTCDVNRLIKGQGRCNYLLHPTCACGEEDQTMEDIIHCSPIFSYQGLPNDLFDLPARTVTWLENLDIDL</sequence>
<protein>
    <submittedName>
        <fullName evidence="1">Jg17358 protein</fullName>
    </submittedName>
</protein>
<reference evidence="1" key="1">
    <citation type="submission" date="2022-03" db="EMBL/GenBank/DDBJ databases">
        <authorList>
            <person name="Lindestad O."/>
        </authorList>
    </citation>
    <scope>NUCLEOTIDE SEQUENCE</scope>
</reference>
<evidence type="ECO:0000313" key="1">
    <source>
        <dbReference type="EMBL" id="CAH2240363.1"/>
    </source>
</evidence>
<organism evidence="1 2">
    <name type="scientific">Pararge aegeria aegeria</name>
    <dbReference type="NCBI Taxonomy" id="348720"/>
    <lineage>
        <taxon>Eukaryota</taxon>
        <taxon>Metazoa</taxon>
        <taxon>Ecdysozoa</taxon>
        <taxon>Arthropoda</taxon>
        <taxon>Hexapoda</taxon>
        <taxon>Insecta</taxon>
        <taxon>Pterygota</taxon>
        <taxon>Neoptera</taxon>
        <taxon>Endopterygota</taxon>
        <taxon>Lepidoptera</taxon>
        <taxon>Glossata</taxon>
        <taxon>Ditrysia</taxon>
        <taxon>Papilionoidea</taxon>
        <taxon>Nymphalidae</taxon>
        <taxon>Satyrinae</taxon>
        <taxon>Satyrini</taxon>
        <taxon>Parargina</taxon>
        <taxon>Pararge</taxon>
    </lineage>
</organism>
<keyword evidence="2" id="KW-1185">Reference proteome</keyword>
<name>A0A8S4RPT1_9NEOP</name>
<dbReference type="EMBL" id="CAKXAJ010025496">
    <property type="protein sequence ID" value="CAH2240363.1"/>
    <property type="molecule type" value="Genomic_DNA"/>
</dbReference>
<accession>A0A8S4RPT1</accession>